<dbReference type="PANTHER" id="PTHR43140">
    <property type="entry name" value="TYPE-1 RESTRICTION ENZYME ECOKI SPECIFICITY PROTEIN"/>
    <property type="match status" value="1"/>
</dbReference>
<gene>
    <name evidence="6" type="ORF">ACTODO_00044</name>
</gene>
<dbReference type="GO" id="GO:0003677">
    <property type="term" value="F:DNA binding"/>
    <property type="evidence" value="ECO:0007669"/>
    <property type="project" value="UniProtKB-KW"/>
</dbReference>
<evidence type="ECO:0000313" key="7">
    <source>
        <dbReference type="Proteomes" id="UP000003553"/>
    </source>
</evidence>
<comment type="subunit">
    <text evidence="4">The methyltransferase is composed of M and S polypeptides.</text>
</comment>
<dbReference type="RefSeq" id="WP_003789972.1">
    <property type="nucleotide sequence ID" value="NZ_DS264586.1"/>
</dbReference>
<dbReference type="Pfam" id="PF01420">
    <property type="entry name" value="Methylase_S"/>
    <property type="match status" value="2"/>
</dbReference>
<proteinExistence type="inferred from homology"/>
<dbReference type="PANTHER" id="PTHR43140:SF1">
    <property type="entry name" value="TYPE I RESTRICTION ENZYME ECOKI SPECIFICITY SUBUNIT"/>
    <property type="match status" value="1"/>
</dbReference>
<keyword evidence="2" id="KW-0680">Restriction system</keyword>
<dbReference type="CDD" id="cd17292">
    <property type="entry name" value="RMtype1_S_LlaA17I_TRD2-CR2_like"/>
    <property type="match status" value="1"/>
</dbReference>
<organism evidence="6 7">
    <name type="scientific">Schaalia dentiphila ATCC 17982</name>
    <dbReference type="NCBI Taxonomy" id="411466"/>
    <lineage>
        <taxon>Bacteria</taxon>
        <taxon>Bacillati</taxon>
        <taxon>Actinomycetota</taxon>
        <taxon>Actinomycetes</taxon>
        <taxon>Actinomycetales</taxon>
        <taxon>Actinomycetaceae</taxon>
        <taxon>Schaalia</taxon>
        <taxon>Schaalia dentiphila</taxon>
    </lineage>
</organism>
<keyword evidence="7" id="KW-1185">Reference proteome</keyword>
<keyword evidence="3" id="KW-0238">DNA-binding</keyword>
<feature type="domain" description="Type I restriction modification DNA specificity" evidence="5">
    <location>
        <begin position="13"/>
        <end position="168"/>
    </location>
</feature>
<evidence type="ECO:0000256" key="1">
    <source>
        <dbReference type="ARBA" id="ARBA00010923"/>
    </source>
</evidence>
<dbReference type="eggNOG" id="COG0732">
    <property type="taxonomic scope" value="Bacteria"/>
</dbReference>
<dbReference type="EMBL" id="AAYI02000004">
    <property type="protein sequence ID" value="EDN79619.1"/>
    <property type="molecule type" value="Genomic_DNA"/>
</dbReference>
<feature type="domain" description="Type I restriction modification DNA specificity" evidence="5">
    <location>
        <begin position="193"/>
        <end position="360"/>
    </location>
</feature>
<dbReference type="SUPFAM" id="SSF116734">
    <property type="entry name" value="DNA methylase specificity domain"/>
    <property type="match status" value="2"/>
</dbReference>
<dbReference type="InterPro" id="IPR051212">
    <property type="entry name" value="Type-I_RE_S_subunit"/>
</dbReference>
<accession>A7B8U5</accession>
<comment type="similarity">
    <text evidence="1">Belongs to the type-I restriction system S methylase family.</text>
</comment>
<evidence type="ECO:0000259" key="5">
    <source>
        <dbReference type="Pfam" id="PF01420"/>
    </source>
</evidence>
<dbReference type="Gene3D" id="3.90.220.20">
    <property type="entry name" value="DNA methylase specificity domains"/>
    <property type="match status" value="2"/>
</dbReference>
<dbReference type="HOGENOM" id="CLU_021095_6_0_11"/>
<evidence type="ECO:0000256" key="4">
    <source>
        <dbReference type="ARBA" id="ARBA00038652"/>
    </source>
</evidence>
<protein>
    <submittedName>
        <fullName evidence="6">Type I restriction modification DNA specificity domain protein</fullName>
    </submittedName>
</protein>
<dbReference type="InterPro" id="IPR000055">
    <property type="entry name" value="Restrct_endonuc_typeI_TRD"/>
</dbReference>
<dbReference type="Proteomes" id="UP000003553">
    <property type="component" value="Unassembled WGS sequence"/>
</dbReference>
<dbReference type="REBASE" id="29751">
    <property type="entry name" value="S.Aod17982ORF45P"/>
</dbReference>
<dbReference type="CDD" id="cd17291">
    <property type="entry name" value="RMtype1_S_MgeORF438P-TRD-CR_like"/>
    <property type="match status" value="1"/>
</dbReference>
<dbReference type="InterPro" id="IPR044946">
    <property type="entry name" value="Restrct_endonuc_typeI_TRD_sf"/>
</dbReference>
<evidence type="ECO:0000256" key="3">
    <source>
        <dbReference type="ARBA" id="ARBA00023125"/>
    </source>
</evidence>
<comment type="caution">
    <text evidence="6">The sequence shown here is derived from an EMBL/GenBank/DDBJ whole genome shotgun (WGS) entry which is preliminary data.</text>
</comment>
<dbReference type="AlphaFoldDB" id="A7B8U5"/>
<reference evidence="6" key="2">
    <citation type="submission" date="2015-05" db="EMBL/GenBank/DDBJ databases">
        <title>Draft genome sequence of Actinomyces odontolyticus (ATCC 17982).</title>
        <authorList>
            <person name="Sudarsanam P."/>
            <person name="Ley R."/>
            <person name="Guruge J."/>
            <person name="Turnbaugh P.J."/>
            <person name="Mahowald M."/>
            <person name="Liep D."/>
            <person name="Gordon J."/>
        </authorList>
    </citation>
    <scope>NUCLEOTIDE SEQUENCE</scope>
    <source>
        <strain evidence="6">ATCC 17982</strain>
    </source>
</reference>
<evidence type="ECO:0000313" key="6">
    <source>
        <dbReference type="EMBL" id="EDN79619.1"/>
    </source>
</evidence>
<name>A7B8U5_9ACTO</name>
<reference evidence="6" key="1">
    <citation type="submission" date="2007-04" db="EMBL/GenBank/DDBJ databases">
        <authorList>
            <person name="Fulton L."/>
            <person name="Clifton S."/>
            <person name="Fulton B."/>
            <person name="Xu J."/>
            <person name="Minx P."/>
            <person name="Pepin K.H."/>
            <person name="Johnson M."/>
            <person name="Thiruvilangam P."/>
            <person name="Bhonagiri V."/>
            <person name="Nash W.E."/>
            <person name="Mardis E.R."/>
            <person name="Wilson R.K."/>
        </authorList>
    </citation>
    <scope>NUCLEOTIDE SEQUENCE [LARGE SCALE GENOMIC DNA]</scope>
    <source>
        <strain evidence="6">ATCC 17982</strain>
    </source>
</reference>
<sequence>MSRLADLIAELCPDGVEYRALGDVAELKRGEAVTRKEVVEGQVPVIAGGREPAYYIDRSNRQGETIVIAGSGAYAGFVSFWDEPIFVSDAFSIVVDRSVLQPRFVYHWLSGRQEAIHALKSGGGVPHVYPKDVAKLRCPVPPLEVQREIVRILDQFTTLEAELEAELEARRTQYAHYRTHLLSYESLAARGPVNVIELQDVGVVRMCKRIHKAETSIQGDIPFFKISTFGGTPTSFISAELYGKYKDKYPYPKKGDLLISAAGTIGQIVRFDGADAYFQDSNIVWLEHDESIVLNRYLYYVYLNTRWTTDGGTIKRLYNNRILQQQICVPPIETQITIADLLDRFDALVNDISSGLPAEIAARRAQYEHYRDRLLSFPEKKAE</sequence>
<dbReference type="GO" id="GO:0009307">
    <property type="term" value="P:DNA restriction-modification system"/>
    <property type="evidence" value="ECO:0007669"/>
    <property type="project" value="UniProtKB-KW"/>
</dbReference>
<evidence type="ECO:0000256" key="2">
    <source>
        <dbReference type="ARBA" id="ARBA00022747"/>
    </source>
</evidence>